<reference evidence="1" key="1">
    <citation type="submission" date="2022-12" db="EMBL/GenBank/DDBJ databases">
        <authorList>
            <person name="Alioto T."/>
            <person name="Alioto T."/>
            <person name="Gomez Garrido J."/>
        </authorList>
    </citation>
    <scope>NUCLEOTIDE SEQUENCE</scope>
</reference>
<sequence length="89" mass="9281">MVLSTRRGFKRLRNRLRPLARRASCQSRRMRGGRALVAAAGGGDCRGRGVFGCACAVAAAAGAGLTLSGKSWKARVGGTLIDGKTFENS</sequence>
<dbReference type="Proteomes" id="UP001178461">
    <property type="component" value="Chromosome 2"/>
</dbReference>
<keyword evidence="2" id="KW-1185">Reference proteome</keyword>
<accession>A0AA35JXW1</accession>
<organism evidence="1 2">
    <name type="scientific">Podarcis lilfordi</name>
    <name type="common">Lilford's wall lizard</name>
    <dbReference type="NCBI Taxonomy" id="74358"/>
    <lineage>
        <taxon>Eukaryota</taxon>
        <taxon>Metazoa</taxon>
        <taxon>Chordata</taxon>
        <taxon>Craniata</taxon>
        <taxon>Vertebrata</taxon>
        <taxon>Euteleostomi</taxon>
        <taxon>Lepidosauria</taxon>
        <taxon>Squamata</taxon>
        <taxon>Bifurcata</taxon>
        <taxon>Unidentata</taxon>
        <taxon>Episquamata</taxon>
        <taxon>Laterata</taxon>
        <taxon>Lacertibaenia</taxon>
        <taxon>Lacertidae</taxon>
        <taxon>Podarcis</taxon>
    </lineage>
</organism>
<evidence type="ECO:0000313" key="1">
    <source>
        <dbReference type="EMBL" id="CAI5767114.1"/>
    </source>
</evidence>
<protein>
    <submittedName>
        <fullName evidence="1">Uncharacterized protein</fullName>
    </submittedName>
</protein>
<proteinExistence type="predicted"/>
<gene>
    <name evidence="1" type="ORF">PODLI_1B021475</name>
</gene>
<dbReference type="AlphaFoldDB" id="A0AA35JXW1"/>
<dbReference type="EMBL" id="OX395127">
    <property type="protein sequence ID" value="CAI5767114.1"/>
    <property type="molecule type" value="Genomic_DNA"/>
</dbReference>
<evidence type="ECO:0000313" key="2">
    <source>
        <dbReference type="Proteomes" id="UP001178461"/>
    </source>
</evidence>
<name>A0AA35JXW1_9SAUR</name>